<dbReference type="PROSITE" id="PS50893">
    <property type="entry name" value="ABC_TRANSPORTER_2"/>
    <property type="match status" value="1"/>
</dbReference>
<dbReference type="PANTHER" id="PTHR45772">
    <property type="entry name" value="CONSERVED COMPONENT OF ABC TRANSPORTER FOR NATURAL AMINO ACIDS-RELATED"/>
    <property type="match status" value="1"/>
</dbReference>
<dbReference type="Gene3D" id="3.40.50.300">
    <property type="entry name" value="P-loop containing nucleotide triphosphate hydrolases"/>
    <property type="match status" value="1"/>
</dbReference>
<keyword evidence="1" id="KW-0813">Transport</keyword>
<keyword evidence="2" id="KW-0547">Nucleotide-binding</keyword>
<dbReference type="InterPro" id="IPR003439">
    <property type="entry name" value="ABC_transporter-like_ATP-bd"/>
</dbReference>
<dbReference type="Proteomes" id="UP001157961">
    <property type="component" value="Unassembled WGS sequence"/>
</dbReference>
<dbReference type="PANTHER" id="PTHR45772:SF1">
    <property type="entry name" value="ABC TRANSPORTER ATP-BINDING PROTEIN"/>
    <property type="match status" value="1"/>
</dbReference>
<evidence type="ECO:0000256" key="2">
    <source>
        <dbReference type="ARBA" id="ARBA00022741"/>
    </source>
</evidence>
<evidence type="ECO:0000313" key="5">
    <source>
        <dbReference type="EMBL" id="SMP08369.1"/>
    </source>
</evidence>
<comment type="caution">
    <text evidence="5">The sequence shown here is derived from an EMBL/GenBank/DDBJ whole genome shotgun (WGS) entry which is preliminary data.</text>
</comment>
<keyword evidence="3 5" id="KW-0067">ATP-binding</keyword>
<evidence type="ECO:0000256" key="1">
    <source>
        <dbReference type="ARBA" id="ARBA00022448"/>
    </source>
</evidence>
<dbReference type="CDD" id="cd03219">
    <property type="entry name" value="ABC_Mj1267_LivG_branched"/>
    <property type="match status" value="1"/>
</dbReference>
<dbReference type="InterPro" id="IPR027417">
    <property type="entry name" value="P-loop_NTPase"/>
</dbReference>
<dbReference type="InterPro" id="IPR032823">
    <property type="entry name" value="BCA_ABC_TP_C"/>
</dbReference>
<dbReference type="SMART" id="SM00382">
    <property type="entry name" value="AAA"/>
    <property type="match status" value="1"/>
</dbReference>
<evidence type="ECO:0000259" key="4">
    <source>
        <dbReference type="PROSITE" id="PS50893"/>
    </source>
</evidence>
<organism evidence="5 6">
    <name type="scientific">Shimia sagamensis</name>
    <dbReference type="NCBI Taxonomy" id="1566352"/>
    <lineage>
        <taxon>Bacteria</taxon>
        <taxon>Pseudomonadati</taxon>
        <taxon>Pseudomonadota</taxon>
        <taxon>Alphaproteobacteria</taxon>
        <taxon>Rhodobacterales</taxon>
        <taxon>Roseobacteraceae</taxon>
    </lineage>
</organism>
<name>A0ABY1NFM2_9RHOB</name>
<feature type="domain" description="ABC transporter" evidence="4">
    <location>
        <begin position="5"/>
        <end position="253"/>
    </location>
</feature>
<accession>A0ABY1NFM2</accession>
<dbReference type="GO" id="GO:0005524">
    <property type="term" value="F:ATP binding"/>
    <property type="evidence" value="ECO:0007669"/>
    <property type="project" value="UniProtKB-KW"/>
</dbReference>
<dbReference type="Pfam" id="PF00005">
    <property type="entry name" value="ABC_tran"/>
    <property type="match status" value="1"/>
</dbReference>
<sequence>MSTLLEINNATLKFGGVVAVNDLTFSVDEGEVYAIVGPNGAGKSTVFNLISRFYDPYAGAITFDGHNLLDRNADAVADLGIARTFQNIELFDHATVLQNLLVGRHRHRNTNLVQEMLFTPKVRREEKRHREAVEEVIDFLDLQPYRDKMIAGLPYGVRKVVELGRALASGPRLLLLDEPASGLSVEETQDMRWWIDDIRKQMGITVLMVEHDMGLVSGVSDRVLALADGAKLAEGTPQQVQSDPAVIEAYLGAGAA</sequence>
<evidence type="ECO:0000256" key="3">
    <source>
        <dbReference type="ARBA" id="ARBA00022840"/>
    </source>
</evidence>
<dbReference type="Pfam" id="PF12399">
    <property type="entry name" value="BCA_ABC_TP_C"/>
    <property type="match status" value="1"/>
</dbReference>
<dbReference type="SUPFAM" id="SSF52540">
    <property type="entry name" value="P-loop containing nucleoside triphosphate hydrolases"/>
    <property type="match status" value="1"/>
</dbReference>
<reference evidence="5 6" key="1">
    <citation type="submission" date="2017-05" db="EMBL/GenBank/DDBJ databases">
        <authorList>
            <person name="Varghese N."/>
            <person name="Submissions S."/>
        </authorList>
    </citation>
    <scope>NUCLEOTIDE SEQUENCE [LARGE SCALE GENOMIC DNA]</scope>
    <source>
        <strain evidence="5 6">DSM 29734</strain>
    </source>
</reference>
<evidence type="ECO:0000313" key="6">
    <source>
        <dbReference type="Proteomes" id="UP001157961"/>
    </source>
</evidence>
<dbReference type="InterPro" id="IPR003593">
    <property type="entry name" value="AAA+_ATPase"/>
</dbReference>
<dbReference type="RefSeq" id="WP_283424705.1">
    <property type="nucleotide sequence ID" value="NZ_FXTY01000001.1"/>
</dbReference>
<keyword evidence="6" id="KW-1185">Reference proteome</keyword>
<protein>
    <submittedName>
        <fullName evidence="5">Amino acid/amide ABC transporter ATP-binding protein 1, HAAT family</fullName>
    </submittedName>
</protein>
<dbReference type="InterPro" id="IPR051120">
    <property type="entry name" value="ABC_AA/LPS_Transport"/>
</dbReference>
<gene>
    <name evidence="5" type="ORF">SAMN06265373_101872</name>
</gene>
<dbReference type="EMBL" id="FXTY01000001">
    <property type="protein sequence ID" value="SMP08369.1"/>
    <property type="molecule type" value="Genomic_DNA"/>
</dbReference>
<proteinExistence type="predicted"/>